<dbReference type="EMBL" id="SMBH01000026">
    <property type="protein sequence ID" value="TCU08628.1"/>
    <property type="molecule type" value="Genomic_DNA"/>
</dbReference>
<organism evidence="1 2">
    <name type="scientific">Rhizobium sullae</name>
    <name type="common">Rhizobium hedysari</name>
    <dbReference type="NCBI Taxonomy" id="50338"/>
    <lineage>
        <taxon>Bacteria</taxon>
        <taxon>Pseudomonadati</taxon>
        <taxon>Pseudomonadota</taxon>
        <taxon>Alphaproteobacteria</taxon>
        <taxon>Hyphomicrobiales</taxon>
        <taxon>Rhizobiaceae</taxon>
        <taxon>Rhizobium/Agrobacterium group</taxon>
        <taxon>Rhizobium</taxon>
    </lineage>
</organism>
<comment type="caution">
    <text evidence="1">The sequence shown here is derived from an EMBL/GenBank/DDBJ whole genome shotgun (WGS) entry which is preliminary data.</text>
</comment>
<proteinExistence type="predicted"/>
<dbReference type="AlphaFoldDB" id="A0A4R3PSA6"/>
<sequence length="78" mass="8793">MVSRGRTIAEIALLEGKSVREIELYLERALVATADEPFGGFAPKGDVHLRFLLHALAATRQSKDTLTAIQYTLYYYVY</sequence>
<reference evidence="1 2" key="1">
    <citation type="submission" date="2019-03" db="EMBL/GenBank/DDBJ databases">
        <title>Genomic Encyclopedia of Type Strains, Phase IV (KMG-V): Genome sequencing to study the core and pangenomes of soil and plant-associated prokaryotes.</title>
        <authorList>
            <person name="Whitman W."/>
        </authorList>
    </citation>
    <scope>NUCLEOTIDE SEQUENCE [LARGE SCALE GENOMIC DNA]</scope>
    <source>
        <strain evidence="1 2">Hc14</strain>
    </source>
</reference>
<accession>A0A4R3PSA6</accession>
<evidence type="ECO:0000313" key="1">
    <source>
        <dbReference type="EMBL" id="TCU08628.1"/>
    </source>
</evidence>
<protein>
    <submittedName>
        <fullName evidence="1">Uncharacterized protein</fullName>
    </submittedName>
</protein>
<dbReference type="Proteomes" id="UP000294576">
    <property type="component" value="Unassembled WGS sequence"/>
</dbReference>
<gene>
    <name evidence="1" type="ORF">EV132_12614</name>
</gene>
<name>A0A4R3PSA6_RHISU</name>
<evidence type="ECO:0000313" key="2">
    <source>
        <dbReference type="Proteomes" id="UP000294576"/>
    </source>
</evidence>